<protein>
    <submittedName>
        <fullName evidence="1">Uncharacterized protein</fullName>
    </submittedName>
</protein>
<name>A0A2T4IX07_9HYPH</name>
<dbReference type="Proteomes" id="UP000240259">
    <property type="component" value="Unassembled WGS sequence"/>
</dbReference>
<proteinExistence type="predicted"/>
<reference evidence="1 2" key="1">
    <citation type="submission" date="2018-03" db="EMBL/GenBank/DDBJ databases">
        <title>Genome sequence of the symbiotic type strain Mesorhizobium helmanticense CSLC115NT isolated from Lotus corniculatus nodules.</title>
        <authorList>
            <person name="Sannazzaro A.I."/>
            <person name="Torres Tejerizo G.A."/>
            <person name="Dip D."/>
            <person name="Caballero M."/>
            <person name="Pistorio M."/>
            <person name="Estrella M.J."/>
        </authorList>
    </citation>
    <scope>NUCLEOTIDE SEQUENCE [LARGE SCALE GENOMIC DNA]</scope>
    <source>
        <strain evidence="1 2">CSLC115N</strain>
    </source>
</reference>
<dbReference type="AlphaFoldDB" id="A0A2T4IX07"/>
<organism evidence="1 2">
    <name type="scientific">Mesorhizobium helmanticense</name>
    <dbReference type="NCBI Taxonomy" id="1776423"/>
    <lineage>
        <taxon>Bacteria</taxon>
        <taxon>Pseudomonadati</taxon>
        <taxon>Pseudomonadota</taxon>
        <taxon>Alphaproteobacteria</taxon>
        <taxon>Hyphomicrobiales</taxon>
        <taxon>Phyllobacteriaceae</taxon>
        <taxon>Mesorhizobium</taxon>
    </lineage>
</organism>
<dbReference type="EMBL" id="PZJX01000026">
    <property type="protein sequence ID" value="PTE10113.1"/>
    <property type="molecule type" value="Genomic_DNA"/>
</dbReference>
<sequence length="76" mass="8374">MDQHLGSHSPLQIQLEALPPLIAIRLARVTCPAYDTTLVYFAPMPIPDFDPGRNILRFDLSAMLAGPYRKASPDAP</sequence>
<evidence type="ECO:0000313" key="1">
    <source>
        <dbReference type="EMBL" id="PTE10113.1"/>
    </source>
</evidence>
<keyword evidence="2" id="KW-1185">Reference proteome</keyword>
<evidence type="ECO:0000313" key="2">
    <source>
        <dbReference type="Proteomes" id="UP000240259"/>
    </source>
</evidence>
<accession>A0A2T4IX07</accession>
<dbReference type="RefSeq" id="WP_107649641.1">
    <property type="nucleotide sequence ID" value="NZ_PZJX01000026.1"/>
</dbReference>
<gene>
    <name evidence="1" type="ORF">C9427_13450</name>
</gene>
<comment type="caution">
    <text evidence="1">The sequence shown here is derived from an EMBL/GenBank/DDBJ whole genome shotgun (WGS) entry which is preliminary data.</text>
</comment>